<accession>A0A117IG87</accession>
<sequence>MALRAAFDEIHVMHECHDECPIDCDLTDYSDSAQRAHDEHNFDVREVIHDRAEGLVGALEDWLGTARFDVGAHVELRDGVTVPEGLEDALCRVVRVDGDLCDVRRVNRSTGELEGIEVRFLAAELRPGDLAW</sequence>
<protein>
    <submittedName>
        <fullName evidence="1">Uncharacterized protein</fullName>
    </submittedName>
</protein>
<dbReference type="Proteomes" id="UP000069705">
    <property type="component" value="Unassembled WGS sequence"/>
</dbReference>
<gene>
    <name evidence="1" type="ORF">RMCFA_5521</name>
</gene>
<dbReference type="EMBL" id="BCSZ01000059">
    <property type="protein sequence ID" value="GAT05410.1"/>
    <property type="molecule type" value="Genomic_DNA"/>
</dbReference>
<name>A0A117IG87_MYCFO</name>
<dbReference type="AlphaFoldDB" id="A0A117IG87"/>
<organism evidence="1 2">
    <name type="scientific">Mycolicibacterium fortuitum subsp. acetamidolyticum</name>
    <dbReference type="NCBI Taxonomy" id="144550"/>
    <lineage>
        <taxon>Bacteria</taxon>
        <taxon>Bacillati</taxon>
        <taxon>Actinomycetota</taxon>
        <taxon>Actinomycetes</taxon>
        <taxon>Mycobacteriales</taxon>
        <taxon>Mycobacteriaceae</taxon>
        <taxon>Mycolicibacterium</taxon>
    </lineage>
</organism>
<proteinExistence type="predicted"/>
<reference evidence="1 2" key="1">
    <citation type="journal article" date="2016" name="Genome Announc.">
        <title>Draft Genome Sequences of Five Rapidly Growing Mycobacterium Species, M. thermoresistibile, M. fortuitum subsp. acetamidolyticum, M. canariasense, M. brisbanense, and M. novocastrense.</title>
        <authorList>
            <person name="Katahira K."/>
            <person name="Ogura Y."/>
            <person name="Gotoh Y."/>
            <person name="Hayashi T."/>
        </authorList>
    </citation>
    <scope>NUCLEOTIDE SEQUENCE [LARGE SCALE GENOMIC DNA]</scope>
    <source>
        <strain evidence="1 2">JCM6368</strain>
    </source>
</reference>
<comment type="caution">
    <text evidence="1">The sequence shown here is derived from an EMBL/GenBank/DDBJ whole genome shotgun (WGS) entry which is preliminary data.</text>
</comment>
<evidence type="ECO:0000313" key="1">
    <source>
        <dbReference type="EMBL" id="GAT05410.1"/>
    </source>
</evidence>
<evidence type="ECO:0000313" key="2">
    <source>
        <dbReference type="Proteomes" id="UP000069705"/>
    </source>
</evidence>
<reference evidence="2" key="2">
    <citation type="submission" date="2016-02" db="EMBL/GenBank/DDBJ databases">
        <title>Draft genome sequence of five rapidly growing Mycobacterium species.</title>
        <authorList>
            <person name="Katahira K."/>
            <person name="Gotou Y."/>
            <person name="Iida K."/>
            <person name="Ogura Y."/>
            <person name="Hayashi T."/>
        </authorList>
    </citation>
    <scope>NUCLEOTIDE SEQUENCE [LARGE SCALE GENOMIC DNA]</scope>
    <source>
        <strain evidence="2">JCM6368</strain>
    </source>
</reference>